<proteinExistence type="predicted"/>
<evidence type="ECO:0000313" key="3">
    <source>
        <dbReference type="EMBL" id="SVP93798.1"/>
    </source>
</evidence>
<dbReference type="EMBL" id="UIVS01000003">
    <property type="protein sequence ID" value="SVP92994.1"/>
    <property type="molecule type" value="Genomic_DNA"/>
</dbReference>
<reference evidence="3" key="1">
    <citation type="submission" date="2018-07" db="EMBL/GenBank/DDBJ databases">
        <authorList>
            <person name="Quirk P.G."/>
            <person name="Krulwich T.A."/>
        </authorList>
    </citation>
    <scope>NUCLEOTIDE SEQUENCE</scope>
    <source>
        <strain evidence="3">Anand</strain>
    </source>
</reference>
<gene>
    <name evidence="3" type="ORF">TAT_000279300</name>
    <name evidence="2" type="ORF">TAV_000279400</name>
</gene>
<organism evidence="3">
    <name type="scientific">Theileria annulata</name>
    <dbReference type="NCBI Taxonomy" id="5874"/>
    <lineage>
        <taxon>Eukaryota</taxon>
        <taxon>Sar</taxon>
        <taxon>Alveolata</taxon>
        <taxon>Apicomplexa</taxon>
        <taxon>Aconoidasida</taxon>
        <taxon>Piroplasmida</taxon>
        <taxon>Theileriidae</taxon>
        <taxon>Theileria</taxon>
    </lineage>
</organism>
<name>A0A3B0NGY3_THEAN</name>
<feature type="compositionally biased region" description="Polar residues" evidence="1">
    <location>
        <begin position="1"/>
        <end position="42"/>
    </location>
</feature>
<feature type="region of interest" description="Disordered" evidence="1">
    <location>
        <begin position="1"/>
        <end position="47"/>
    </location>
</feature>
<dbReference type="AlphaFoldDB" id="A0A3B0NGY3"/>
<dbReference type="SUPFAM" id="SSF53335">
    <property type="entry name" value="S-adenosyl-L-methionine-dependent methyltransferases"/>
    <property type="match status" value="1"/>
</dbReference>
<dbReference type="EMBL" id="UIVT01000003">
    <property type="protein sequence ID" value="SVP93798.1"/>
    <property type="molecule type" value="Genomic_DNA"/>
</dbReference>
<protein>
    <recommendedName>
        <fullName evidence="4">DOT1 domain-containing protein</fullName>
    </recommendedName>
</protein>
<evidence type="ECO:0008006" key="4">
    <source>
        <dbReference type="Google" id="ProtNLM"/>
    </source>
</evidence>
<evidence type="ECO:0000313" key="2">
    <source>
        <dbReference type="EMBL" id="SVP92994.1"/>
    </source>
</evidence>
<dbReference type="VEuPathDB" id="PiroplasmaDB:TA17620"/>
<accession>A0A3B0NGY3</accession>
<dbReference type="InterPro" id="IPR029063">
    <property type="entry name" value="SAM-dependent_MTases_sf"/>
</dbReference>
<dbReference type="Gene3D" id="3.40.50.150">
    <property type="entry name" value="Vaccinia Virus protein VP39"/>
    <property type="match status" value="1"/>
</dbReference>
<evidence type="ECO:0000256" key="1">
    <source>
        <dbReference type="SAM" id="MobiDB-lite"/>
    </source>
</evidence>
<sequence length="518" mass="58934">MSNVSSTPRRNYQRLTKSKQHLVNETPVRNTNVDNSTKTSVRTPKRKSASLNTHFYEDVESEFYRVFSDGGKRRKREDDLSFLFRGACNNIGTSTVGMYGEISHSSLKVVCRKLVEYGLDEKSVVLDLGSGRGVPNFVFATDANTFSSIGVEKCPIAYLNSINNICISICKDIQKIRSKLDFESEVSATDKNLYNCCKGTPSRTFGSETDSTTASCSSCCDSLSPNSNLMKEEEDYEYSVNTQLEPDDQEFNEYSETPSKFLKSPESNIFNTVNATLAEKNNGLDVENEDLKRGLEEFKTKSPSLPLAFVNEDIIAYDSFEGVTHFYSFDIAMERALISNMVYQFKNTSTAYVFASFISDLLTTFDLTGCFLAAKIPCRMAGSGEGKTCYVYVKNDWKNIKKRADSKLLKLFQSKAPKFNSVEKFNVNNYDEPYSSLDMIKLSKMSLYYQYKWYLRRLGKFYKPFTTRSHSSSVNVREKLSSERDLLIEQIAHSNSQEPRNRLKEHIQKNFKITSTFP</sequence>